<keyword evidence="11" id="KW-0732">Signal</keyword>
<keyword evidence="14" id="KW-0675">Receptor</keyword>
<reference evidence="14 15" key="1">
    <citation type="submission" date="2024-07" db="EMBL/GenBank/DDBJ databases">
        <title>Molecular mechanisms and environmental adaptations of flagellar loss and biofilm growth of Rhodanobacter under environmental stress.</title>
        <authorList>
            <person name="Chen M."/>
        </authorList>
    </citation>
    <scope>NUCLEOTIDE SEQUENCE [LARGE SCALE GENOMIC DNA]</scope>
    <source>
        <strain evidence="14 15">RS22</strain>
    </source>
</reference>
<dbReference type="SUPFAM" id="SSF56935">
    <property type="entry name" value="Porins"/>
    <property type="match status" value="1"/>
</dbReference>
<keyword evidence="15" id="KW-1185">Reference proteome</keyword>
<keyword evidence="4 8" id="KW-0812">Transmembrane</keyword>
<dbReference type="EMBL" id="JBGBPY010000001">
    <property type="protein sequence ID" value="MEY2180908.1"/>
    <property type="molecule type" value="Genomic_DNA"/>
</dbReference>
<proteinExistence type="inferred from homology"/>
<evidence type="ECO:0000256" key="10">
    <source>
        <dbReference type="SAM" id="MobiDB-lite"/>
    </source>
</evidence>
<keyword evidence="5 9" id="KW-0798">TonB box</keyword>
<evidence type="ECO:0000256" key="1">
    <source>
        <dbReference type="ARBA" id="ARBA00004571"/>
    </source>
</evidence>
<feature type="domain" description="TonB-dependent receptor plug" evidence="13">
    <location>
        <begin position="83"/>
        <end position="206"/>
    </location>
</feature>
<dbReference type="Proteomes" id="UP001562159">
    <property type="component" value="Unassembled WGS sequence"/>
</dbReference>
<dbReference type="PROSITE" id="PS52016">
    <property type="entry name" value="TONB_DEPENDENT_REC_3"/>
    <property type="match status" value="1"/>
</dbReference>
<evidence type="ECO:0000256" key="7">
    <source>
        <dbReference type="ARBA" id="ARBA00023237"/>
    </source>
</evidence>
<keyword evidence="2 8" id="KW-0813">Transport</keyword>
<evidence type="ECO:0000259" key="12">
    <source>
        <dbReference type="Pfam" id="PF00593"/>
    </source>
</evidence>
<comment type="caution">
    <text evidence="14">The sequence shown here is derived from an EMBL/GenBank/DDBJ whole genome shotgun (WGS) entry which is preliminary data.</text>
</comment>
<evidence type="ECO:0000313" key="14">
    <source>
        <dbReference type="EMBL" id="MEY2180908.1"/>
    </source>
</evidence>
<evidence type="ECO:0000313" key="15">
    <source>
        <dbReference type="Proteomes" id="UP001562159"/>
    </source>
</evidence>
<dbReference type="Pfam" id="PF07715">
    <property type="entry name" value="Plug"/>
    <property type="match status" value="1"/>
</dbReference>
<evidence type="ECO:0000256" key="11">
    <source>
        <dbReference type="SAM" id="SignalP"/>
    </source>
</evidence>
<evidence type="ECO:0000256" key="2">
    <source>
        <dbReference type="ARBA" id="ARBA00022448"/>
    </source>
</evidence>
<dbReference type="InterPro" id="IPR036942">
    <property type="entry name" value="Beta-barrel_TonB_sf"/>
</dbReference>
<organism evidence="14 15">
    <name type="scientific">Rhodanobacter humi</name>
    <dbReference type="NCBI Taxonomy" id="1888173"/>
    <lineage>
        <taxon>Bacteria</taxon>
        <taxon>Pseudomonadati</taxon>
        <taxon>Pseudomonadota</taxon>
        <taxon>Gammaproteobacteria</taxon>
        <taxon>Lysobacterales</taxon>
        <taxon>Rhodanobacteraceae</taxon>
        <taxon>Rhodanobacter</taxon>
    </lineage>
</organism>
<dbReference type="InterPro" id="IPR037066">
    <property type="entry name" value="Plug_dom_sf"/>
</dbReference>
<keyword evidence="6 8" id="KW-0472">Membrane</keyword>
<comment type="similarity">
    <text evidence="8 9">Belongs to the TonB-dependent receptor family.</text>
</comment>
<sequence>MPNKTGINVVLVRTALATALLMAWSAQAQDQGTADNGQTAPPATTAAKQGNTNKASTNKAKTTTNLQEVVVTGTHRAGLSPTESISPIDAFSGKQIAEQPSADLTDTLTSIVPSLTTQRFPIADGTAFVRPVSLRNLSPDQTLVLVDGVRFHRSALVNLQIDPLGTFNQGAQAVDFSVFPSNAIERVEVLRDGASVLYGSDAIAGVVNVILKKAPKGATVSAEWGEYGKGDGDLRRYDADAGFPLGNSGGFVHVSAERETTDPTSRGIPQGGAAAVAAVVGANQVPYDGLGQRWGDPQTKTNKLFVNAGLPLAGDVQLYGYGDFMDKKVLSSFFYRNPVLPAQYGISGRSTLVSYANGTLVPANAPQSLVDSITAGGGNPANYLTANAASPSGWELLNPIYKQFPGGYSPLFGADIADHQLVGGVRGGGESNFQWDVHYRNGSNEVDYQLQGSINPSLGILSPTNFHPGKLTQREQGAGADFVRSFDNSPLTLAFGAQWRQESYIIHQGDAGSIEVGPTASVFGVGSDAFQGFPTNAAGRFTQNSDSAYFDAETNLTDKWSGAAAVRYEHANGYGSKVVYKLSSRYAFTDTFALRGTFNTGFRTPTPGQANTLNVTTTANAQGGLIPSGTYPVNNPVARALGSAPLQTETSKSLSVGAVWTPLDNVTTSLDYYLIRIANRIGLVSKTVTQATVDQLAAGGYPNAQLLLGSDASYFGNAFDSHVQGLDFVVDTRHPLGSGTLNIDFRYNYNKQDVVKVKPNTLNNDFVYDLEHQVPKSRAVLSFDYNLHQFDAIARINQYGGWSTTVGLFGSNNPPNDVDHYSGKTLLDLEARYKFNDTFSVAIGGNNVFDTYPGKEQNATLRLLGVKYALTSPFGFNGAFWYARVTANF</sequence>
<gene>
    <name evidence="14" type="ORF">AB7878_00595</name>
</gene>
<feature type="signal peptide" evidence="11">
    <location>
        <begin position="1"/>
        <end position="28"/>
    </location>
</feature>
<feature type="chain" id="PRO_5046436636" evidence="11">
    <location>
        <begin position="29"/>
        <end position="889"/>
    </location>
</feature>
<dbReference type="InterPro" id="IPR012910">
    <property type="entry name" value="Plug_dom"/>
</dbReference>
<evidence type="ECO:0000256" key="9">
    <source>
        <dbReference type="RuleBase" id="RU003357"/>
    </source>
</evidence>
<dbReference type="Gene3D" id="2.40.170.20">
    <property type="entry name" value="TonB-dependent receptor, beta-barrel domain"/>
    <property type="match status" value="1"/>
</dbReference>
<dbReference type="Pfam" id="PF00593">
    <property type="entry name" value="TonB_dep_Rec_b-barrel"/>
    <property type="match status" value="1"/>
</dbReference>
<dbReference type="PANTHER" id="PTHR47234">
    <property type="match status" value="1"/>
</dbReference>
<dbReference type="Gene3D" id="2.170.130.10">
    <property type="entry name" value="TonB-dependent receptor, plug domain"/>
    <property type="match status" value="1"/>
</dbReference>
<name>A0ABV4ANQ3_9GAMM</name>
<feature type="compositionally biased region" description="Low complexity" evidence="10">
    <location>
        <begin position="39"/>
        <end position="60"/>
    </location>
</feature>
<dbReference type="InterPro" id="IPR039426">
    <property type="entry name" value="TonB-dep_rcpt-like"/>
</dbReference>
<evidence type="ECO:0000256" key="6">
    <source>
        <dbReference type="ARBA" id="ARBA00023136"/>
    </source>
</evidence>
<accession>A0ABV4ANQ3</accession>
<feature type="region of interest" description="Disordered" evidence="10">
    <location>
        <begin position="32"/>
        <end position="60"/>
    </location>
</feature>
<evidence type="ECO:0000256" key="8">
    <source>
        <dbReference type="PROSITE-ProRule" id="PRU01360"/>
    </source>
</evidence>
<dbReference type="PANTHER" id="PTHR47234:SF3">
    <property type="entry name" value="SECRETIN_TONB SHORT N-TERMINAL DOMAIN-CONTAINING PROTEIN"/>
    <property type="match status" value="1"/>
</dbReference>
<feature type="domain" description="TonB-dependent receptor-like beta-barrel" evidence="12">
    <location>
        <begin position="378"/>
        <end position="848"/>
    </location>
</feature>
<evidence type="ECO:0000259" key="13">
    <source>
        <dbReference type="Pfam" id="PF07715"/>
    </source>
</evidence>
<evidence type="ECO:0000256" key="4">
    <source>
        <dbReference type="ARBA" id="ARBA00022692"/>
    </source>
</evidence>
<keyword evidence="7 8" id="KW-0998">Cell outer membrane</keyword>
<evidence type="ECO:0000256" key="5">
    <source>
        <dbReference type="ARBA" id="ARBA00023077"/>
    </source>
</evidence>
<protein>
    <submittedName>
        <fullName evidence="14">TonB-dependent receptor plug domain-containing protein</fullName>
    </submittedName>
</protein>
<comment type="subcellular location">
    <subcellularLocation>
        <location evidence="1 8">Cell outer membrane</location>
        <topology evidence="1 8">Multi-pass membrane protein</topology>
    </subcellularLocation>
</comment>
<keyword evidence="3 8" id="KW-1134">Transmembrane beta strand</keyword>
<dbReference type="InterPro" id="IPR000531">
    <property type="entry name" value="Beta-barrel_TonB"/>
</dbReference>
<evidence type="ECO:0000256" key="3">
    <source>
        <dbReference type="ARBA" id="ARBA00022452"/>
    </source>
</evidence>